<dbReference type="AlphaFoldDB" id="A0A0A9GBB6"/>
<organism evidence="1">
    <name type="scientific">Arundo donax</name>
    <name type="common">Giant reed</name>
    <name type="synonym">Donax arundinaceus</name>
    <dbReference type="NCBI Taxonomy" id="35708"/>
    <lineage>
        <taxon>Eukaryota</taxon>
        <taxon>Viridiplantae</taxon>
        <taxon>Streptophyta</taxon>
        <taxon>Embryophyta</taxon>
        <taxon>Tracheophyta</taxon>
        <taxon>Spermatophyta</taxon>
        <taxon>Magnoliopsida</taxon>
        <taxon>Liliopsida</taxon>
        <taxon>Poales</taxon>
        <taxon>Poaceae</taxon>
        <taxon>PACMAD clade</taxon>
        <taxon>Arundinoideae</taxon>
        <taxon>Arundineae</taxon>
        <taxon>Arundo</taxon>
    </lineage>
</organism>
<protein>
    <submittedName>
        <fullName evidence="1">Uncharacterized protein</fullName>
    </submittedName>
</protein>
<sequence length="50" mass="5610">MRHARSPPSATPVRLAGSIRHLGAHPLLRVHRIREDVLHGRVLERALSCI</sequence>
<name>A0A0A9GBB6_ARUDO</name>
<evidence type="ECO:0000313" key="1">
    <source>
        <dbReference type="EMBL" id="JAE22375.1"/>
    </source>
</evidence>
<proteinExistence type="predicted"/>
<reference evidence="1" key="2">
    <citation type="journal article" date="2015" name="Data Brief">
        <title>Shoot transcriptome of the giant reed, Arundo donax.</title>
        <authorList>
            <person name="Barrero R.A."/>
            <person name="Guerrero F.D."/>
            <person name="Moolhuijzen P."/>
            <person name="Goolsby J.A."/>
            <person name="Tidwell J."/>
            <person name="Bellgard S.E."/>
            <person name="Bellgard M.I."/>
        </authorList>
    </citation>
    <scope>NUCLEOTIDE SEQUENCE</scope>
    <source>
        <tissue evidence="1">Shoot tissue taken approximately 20 cm above the soil surface</tissue>
    </source>
</reference>
<reference evidence="1" key="1">
    <citation type="submission" date="2014-09" db="EMBL/GenBank/DDBJ databases">
        <authorList>
            <person name="Magalhaes I.L.F."/>
            <person name="Oliveira U."/>
            <person name="Santos F.R."/>
            <person name="Vidigal T.H.D.A."/>
            <person name="Brescovit A.D."/>
            <person name="Santos A.J."/>
        </authorList>
    </citation>
    <scope>NUCLEOTIDE SEQUENCE</scope>
    <source>
        <tissue evidence="1">Shoot tissue taken approximately 20 cm above the soil surface</tissue>
    </source>
</reference>
<dbReference type="EMBL" id="GBRH01175521">
    <property type="protein sequence ID" value="JAE22375.1"/>
    <property type="molecule type" value="Transcribed_RNA"/>
</dbReference>
<accession>A0A0A9GBB6</accession>